<comment type="catalytic activity">
    <reaction evidence="1">
        <text>[protein]-peptidylproline (omega=180) = [protein]-peptidylproline (omega=0)</text>
        <dbReference type="Rhea" id="RHEA:16237"/>
        <dbReference type="Rhea" id="RHEA-COMP:10747"/>
        <dbReference type="Rhea" id="RHEA-COMP:10748"/>
        <dbReference type="ChEBI" id="CHEBI:83833"/>
        <dbReference type="ChEBI" id="CHEBI:83834"/>
        <dbReference type="EC" id="5.2.1.8"/>
    </reaction>
</comment>
<keyword evidence="2" id="KW-0732">Signal</keyword>
<gene>
    <name evidence="4" type="ORF">BEMITA_LOCUS10875</name>
</gene>
<evidence type="ECO:0000313" key="5">
    <source>
        <dbReference type="Proteomes" id="UP001152759"/>
    </source>
</evidence>
<evidence type="ECO:0000256" key="2">
    <source>
        <dbReference type="SAM" id="SignalP"/>
    </source>
</evidence>
<dbReference type="EMBL" id="OU963867">
    <property type="protein sequence ID" value="CAH0392349.1"/>
    <property type="molecule type" value="Genomic_DNA"/>
</dbReference>
<evidence type="ECO:0000259" key="3">
    <source>
        <dbReference type="PROSITE" id="PS50072"/>
    </source>
</evidence>
<reference evidence="4" key="1">
    <citation type="submission" date="2021-12" db="EMBL/GenBank/DDBJ databases">
        <authorList>
            <person name="King R."/>
        </authorList>
    </citation>
    <scope>NUCLEOTIDE SEQUENCE</scope>
</reference>
<dbReference type="KEGG" id="btab:109036508"/>
<sequence>MFLLFCVCILHQTHGLSVPLDYGSSFPSSLHFQPLEAFLEEDPITKPPRPMFNVTHKIFMDFKQGDKDLGRIIFGLFGEVAPKTVENFRTIATVGINGKTYAGTNIYRIVNKFLFLGGDIVNNDGTGDTSIYGGTFPDETHVVQFWAPGFLAMYNHGKNKNGCQFFVTCMATTWLSDVYTGFGKVLFGLRTVVMIEKTEANRQGQPLVPITIVKCGELPLDTPVSAISQGSLNRSKVNANPIK</sequence>
<dbReference type="GO" id="GO:0016018">
    <property type="term" value="F:cyclosporin A binding"/>
    <property type="evidence" value="ECO:0007669"/>
    <property type="project" value="TreeGrafter"/>
</dbReference>
<feature type="domain" description="PPIase cyclophilin-type" evidence="3">
    <location>
        <begin position="59"/>
        <end position="217"/>
    </location>
</feature>
<dbReference type="SUPFAM" id="SSF50891">
    <property type="entry name" value="Cyclophilin-like"/>
    <property type="match status" value="1"/>
</dbReference>
<comment type="function">
    <text evidence="1">PPIases accelerate the folding of proteins. It catalyzes the cis-trans isomerization of proline imidic peptide bonds in oligopeptides.</text>
</comment>
<dbReference type="InterPro" id="IPR002130">
    <property type="entry name" value="Cyclophilin-type_PPIase_dom"/>
</dbReference>
<dbReference type="Pfam" id="PF00160">
    <property type="entry name" value="Pro_isomerase"/>
    <property type="match status" value="1"/>
</dbReference>
<evidence type="ECO:0000313" key="4">
    <source>
        <dbReference type="EMBL" id="CAH0392349.1"/>
    </source>
</evidence>
<protein>
    <recommendedName>
        <fullName evidence="1">Peptidyl-prolyl cis-trans isomerase</fullName>
        <shortName evidence="1">PPIase</shortName>
        <ecNumber evidence="1">5.2.1.8</ecNumber>
    </recommendedName>
</protein>
<name>A0A9P0AJ20_BEMTA</name>
<accession>A0A9P0AJ20</accession>
<dbReference type="Proteomes" id="UP001152759">
    <property type="component" value="Chromosome 6"/>
</dbReference>
<comment type="similarity">
    <text evidence="1">Belongs to the cyclophilin-type PPIase family.</text>
</comment>
<feature type="chain" id="PRO_5040181601" description="Peptidyl-prolyl cis-trans isomerase" evidence="2">
    <location>
        <begin position="16"/>
        <end position="243"/>
    </location>
</feature>
<dbReference type="PROSITE" id="PS50072">
    <property type="entry name" value="CSA_PPIASE_2"/>
    <property type="match status" value="1"/>
</dbReference>
<proteinExistence type="inferred from homology"/>
<dbReference type="GO" id="GO:0006457">
    <property type="term" value="P:protein folding"/>
    <property type="evidence" value="ECO:0007669"/>
    <property type="project" value="TreeGrafter"/>
</dbReference>
<dbReference type="Gene3D" id="2.40.100.10">
    <property type="entry name" value="Cyclophilin-like"/>
    <property type="match status" value="1"/>
</dbReference>
<dbReference type="PRINTS" id="PR00153">
    <property type="entry name" value="CSAPPISMRASE"/>
</dbReference>
<keyword evidence="1" id="KW-0697">Rotamase</keyword>
<dbReference type="InterPro" id="IPR029000">
    <property type="entry name" value="Cyclophilin-like_dom_sf"/>
</dbReference>
<organism evidence="4 5">
    <name type="scientific">Bemisia tabaci</name>
    <name type="common">Sweetpotato whitefly</name>
    <name type="synonym">Aleurodes tabaci</name>
    <dbReference type="NCBI Taxonomy" id="7038"/>
    <lineage>
        <taxon>Eukaryota</taxon>
        <taxon>Metazoa</taxon>
        <taxon>Ecdysozoa</taxon>
        <taxon>Arthropoda</taxon>
        <taxon>Hexapoda</taxon>
        <taxon>Insecta</taxon>
        <taxon>Pterygota</taxon>
        <taxon>Neoptera</taxon>
        <taxon>Paraneoptera</taxon>
        <taxon>Hemiptera</taxon>
        <taxon>Sternorrhyncha</taxon>
        <taxon>Aleyrodoidea</taxon>
        <taxon>Aleyrodidae</taxon>
        <taxon>Aleyrodinae</taxon>
        <taxon>Bemisia</taxon>
    </lineage>
</organism>
<evidence type="ECO:0000256" key="1">
    <source>
        <dbReference type="RuleBase" id="RU363019"/>
    </source>
</evidence>
<dbReference type="GO" id="GO:0005737">
    <property type="term" value="C:cytoplasm"/>
    <property type="evidence" value="ECO:0007669"/>
    <property type="project" value="TreeGrafter"/>
</dbReference>
<dbReference type="GO" id="GO:0003755">
    <property type="term" value="F:peptidyl-prolyl cis-trans isomerase activity"/>
    <property type="evidence" value="ECO:0007669"/>
    <property type="project" value="UniProtKB-UniRule"/>
</dbReference>
<dbReference type="AlphaFoldDB" id="A0A9P0AJ20"/>
<feature type="signal peptide" evidence="2">
    <location>
        <begin position="1"/>
        <end position="15"/>
    </location>
</feature>
<dbReference type="PANTHER" id="PTHR11071:SF561">
    <property type="entry name" value="PEPTIDYL-PROLYL CIS-TRANS ISOMERASE D-RELATED"/>
    <property type="match status" value="1"/>
</dbReference>
<dbReference type="PANTHER" id="PTHR11071">
    <property type="entry name" value="PEPTIDYL-PROLYL CIS-TRANS ISOMERASE"/>
    <property type="match status" value="1"/>
</dbReference>
<keyword evidence="1" id="KW-0413">Isomerase</keyword>
<keyword evidence="5" id="KW-1185">Reference proteome</keyword>
<dbReference type="EC" id="5.2.1.8" evidence="1"/>